<dbReference type="GO" id="GO:0005524">
    <property type="term" value="F:ATP binding"/>
    <property type="evidence" value="ECO:0007669"/>
    <property type="project" value="UniProtKB-KW"/>
</dbReference>
<sequence>MMDFLKCENLKKRFGRRYVVNGVNLEFHRGEIVGLLGPNGAGKTTIFNMILGVVVPTSGRIIFRDLDITKFPVYRRARLGITYLQQETSIFGGLTVRENIDLVLRFHEKEREKRERKIEELLHEFHLKPLENQPASFLSGGEKRKLELARMMCLNPAFILLDEPFSGIDPKTVKEIQKMTLELKQKNFGIVITDHNVDELVEIADRIYVIYKGEILAEGPPERILEDETVKEVYLGT</sequence>
<keyword evidence="10" id="KW-0067">ATP-binding</keyword>
<dbReference type="SMART" id="SM00382">
    <property type="entry name" value="AAA"/>
    <property type="match status" value="1"/>
</dbReference>
<organism evidence="16 17">
    <name type="scientific">Thermotoga petrophila (strain ATCC BAA-488 / DSM 13995 / JCM 10881 / RKU-1)</name>
    <dbReference type="NCBI Taxonomy" id="390874"/>
    <lineage>
        <taxon>Bacteria</taxon>
        <taxon>Thermotogati</taxon>
        <taxon>Thermotogota</taxon>
        <taxon>Thermotogae</taxon>
        <taxon>Thermotogales</taxon>
        <taxon>Thermotogaceae</taxon>
        <taxon>Thermotoga</taxon>
    </lineage>
</organism>
<reference evidence="16 17" key="2">
    <citation type="journal article" date="2009" name="Proc. Natl. Acad. Sci. U.S.A.">
        <title>On the chimeric nature, thermophilic origin, and phylogenetic placement of the Thermotogales.</title>
        <authorList>
            <person name="Zhaxybayeva O."/>
            <person name="Swithers K.S."/>
            <person name="Lapierre P."/>
            <person name="Fournier G.P."/>
            <person name="Bickhart D.M."/>
            <person name="DeBoy R.T."/>
            <person name="Nelson K.E."/>
            <person name="Nesbo C.L."/>
            <person name="Doolittle W.F."/>
            <person name="Gogarten J.P."/>
            <person name="Noll K.M."/>
        </authorList>
    </citation>
    <scope>NUCLEOTIDE SEQUENCE [LARGE SCALE GENOMIC DNA]</scope>
    <source>
        <strain evidence="17">ATCC BAA-488 / DSM 13995 / JCM 10881 / RKU-1</strain>
    </source>
</reference>
<evidence type="ECO:0000256" key="10">
    <source>
        <dbReference type="ARBA" id="ARBA00022840"/>
    </source>
</evidence>
<evidence type="ECO:0000256" key="9">
    <source>
        <dbReference type="ARBA" id="ARBA00022741"/>
    </source>
</evidence>
<feature type="domain" description="ABC transporter" evidence="15">
    <location>
        <begin position="5"/>
        <end position="237"/>
    </location>
</feature>
<comment type="similarity">
    <text evidence="3">Belongs to the ABC transporter superfamily. Outer membrane lipopolysaccharide export (TC 1.B.42) family.</text>
</comment>
<dbReference type="CDD" id="cd03218">
    <property type="entry name" value="ABC_YhbG"/>
    <property type="match status" value="1"/>
</dbReference>
<dbReference type="RefSeq" id="WP_011944108.1">
    <property type="nucleotide sequence ID" value="NC_009486.1"/>
</dbReference>
<dbReference type="KEGG" id="tpt:Tpet_1697"/>
<evidence type="ECO:0000259" key="15">
    <source>
        <dbReference type="PROSITE" id="PS50893"/>
    </source>
</evidence>
<evidence type="ECO:0000256" key="5">
    <source>
        <dbReference type="ARBA" id="ARBA00022448"/>
    </source>
</evidence>
<keyword evidence="11" id="KW-1278">Translocase</keyword>
<keyword evidence="7" id="KW-0963">Cytoplasm</keyword>
<gene>
    <name evidence="16" type="ordered locus">Tpet_1697</name>
</gene>
<dbReference type="Pfam" id="PF12399">
    <property type="entry name" value="BCA_ABC_TP_C"/>
    <property type="match status" value="1"/>
</dbReference>
<evidence type="ECO:0000256" key="12">
    <source>
        <dbReference type="ARBA" id="ARBA00023136"/>
    </source>
</evidence>
<reference evidence="17" key="1">
    <citation type="submission" date="2007-05" db="EMBL/GenBank/DDBJ databases">
        <title>Complete sequence of Thermotoga petrophila RKU-1.</title>
        <authorList>
            <consortium name="US DOE Joint Genome Institute"/>
            <person name="Copeland A."/>
            <person name="Lucas S."/>
            <person name="Lapidus A."/>
            <person name="Barry K."/>
            <person name="Glavina del Rio T."/>
            <person name="Dalin E."/>
            <person name="Tice H."/>
            <person name="Pitluck S."/>
            <person name="Sims D."/>
            <person name="Brettin T."/>
            <person name="Bruce D."/>
            <person name="Detter J.C."/>
            <person name="Han C."/>
            <person name="Tapia R."/>
            <person name="Schmutz J."/>
            <person name="Larimer F."/>
            <person name="Land M."/>
            <person name="Hauser L."/>
            <person name="Kyrpides N."/>
            <person name="Mikhailova N."/>
            <person name="Nelson K."/>
            <person name="Gogarten J.P."/>
            <person name="Noll K."/>
            <person name="Richardson P."/>
        </authorList>
    </citation>
    <scope>NUCLEOTIDE SEQUENCE [LARGE SCALE GENOMIC DNA]</scope>
    <source>
        <strain evidence="17">ATCC BAA-488 / DSM 13995 / JCM 10881 / RKU-1</strain>
    </source>
</reference>
<comment type="subunit">
    <text evidence="14">Component of the lipopolysaccharide transport and assembly complex. The LptBFG transporter is composed of two ATP-binding proteins (LptB) and two transmembrane proteins (LptF and LptG).</text>
</comment>
<dbReference type="Gene3D" id="3.40.50.300">
    <property type="entry name" value="P-loop containing nucleotide triphosphate hydrolases"/>
    <property type="match status" value="1"/>
</dbReference>
<dbReference type="HOGENOM" id="CLU_000604_1_2_0"/>
<dbReference type="EMBL" id="CP000702">
    <property type="protein sequence ID" value="ABQ47702.1"/>
    <property type="molecule type" value="Genomic_DNA"/>
</dbReference>
<evidence type="ECO:0000256" key="6">
    <source>
        <dbReference type="ARBA" id="ARBA00022475"/>
    </source>
</evidence>
<dbReference type="InterPro" id="IPR030921">
    <property type="entry name" value="LPS_export_LptB"/>
</dbReference>
<dbReference type="AlphaFoldDB" id="A5INC9"/>
<dbReference type="Pfam" id="PF00005">
    <property type="entry name" value="ABC_tran"/>
    <property type="match status" value="1"/>
</dbReference>
<dbReference type="InterPro" id="IPR003439">
    <property type="entry name" value="ABC_transporter-like_ATP-bd"/>
</dbReference>
<dbReference type="GO" id="GO:0043190">
    <property type="term" value="C:ATP-binding cassette (ABC) transporter complex"/>
    <property type="evidence" value="ECO:0007669"/>
    <property type="project" value="InterPro"/>
</dbReference>
<dbReference type="InterPro" id="IPR032823">
    <property type="entry name" value="BCA_ABC_TP_C"/>
</dbReference>
<evidence type="ECO:0000256" key="2">
    <source>
        <dbReference type="ARBA" id="ARBA00004515"/>
    </source>
</evidence>
<dbReference type="GO" id="GO:0016887">
    <property type="term" value="F:ATP hydrolysis activity"/>
    <property type="evidence" value="ECO:0007669"/>
    <property type="project" value="InterPro"/>
</dbReference>
<evidence type="ECO:0000256" key="8">
    <source>
        <dbReference type="ARBA" id="ARBA00022519"/>
    </source>
</evidence>
<evidence type="ECO:0000256" key="11">
    <source>
        <dbReference type="ARBA" id="ARBA00022967"/>
    </source>
</evidence>
<dbReference type="GO" id="GO:0055085">
    <property type="term" value="P:transmembrane transport"/>
    <property type="evidence" value="ECO:0007669"/>
    <property type="project" value="InterPro"/>
</dbReference>
<keyword evidence="12" id="KW-0472">Membrane</keyword>
<dbReference type="STRING" id="390874.Tpet_1697"/>
<evidence type="ECO:0000256" key="4">
    <source>
        <dbReference type="ARBA" id="ARBA00017803"/>
    </source>
</evidence>
<dbReference type="eggNOG" id="COG1137">
    <property type="taxonomic scope" value="Bacteria"/>
</dbReference>
<proteinExistence type="inferred from homology"/>
<keyword evidence="9" id="KW-0547">Nucleotide-binding</keyword>
<dbReference type="SUPFAM" id="SSF52540">
    <property type="entry name" value="P-loop containing nucleoside triphosphate hydrolases"/>
    <property type="match status" value="1"/>
</dbReference>
<name>A5INC9_THEP1</name>
<evidence type="ECO:0000256" key="13">
    <source>
        <dbReference type="ARBA" id="ARBA00024818"/>
    </source>
</evidence>
<dbReference type="InterPro" id="IPR003593">
    <property type="entry name" value="AAA+_ATPase"/>
</dbReference>
<dbReference type="PANTHER" id="PTHR45772:SF10">
    <property type="entry name" value="LIPOPOLYSACCHARIDE EXPORT SYSTEM ATP-BINDING PROTEIN LPTB"/>
    <property type="match status" value="1"/>
</dbReference>
<protein>
    <recommendedName>
        <fullName evidence="4">Lipopolysaccharide export system ATP-binding protein LptB</fullName>
    </recommendedName>
</protein>
<evidence type="ECO:0000256" key="14">
    <source>
        <dbReference type="ARBA" id="ARBA00026081"/>
    </source>
</evidence>
<dbReference type="InterPro" id="IPR051120">
    <property type="entry name" value="ABC_AA/LPS_Transport"/>
</dbReference>
<dbReference type="PROSITE" id="PS50893">
    <property type="entry name" value="ABC_TRANSPORTER_2"/>
    <property type="match status" value="1"/>
</dbReference>
<dbReference type="InterPro" id="IPR027417">
    <property type="entry name" value="P-loop_NTPase"/>
</dbReference>
<evidence type="ECO:0000313" key="16">
    <source>
        <dbReference type="EMBL" id="ABQ47702.1"/>
    </source>
</evidence>
<comment type="function">
    <text evidence="13">Part of the ABC transporter complex LptBFG involved in the translocation of lipopolysaccharide (LPS) from the inner membrane to the outer membrane. Probably responsible for energy coupling to the transport system.</text>
</comment>
<comment type="subcellular location">
    <subcellularLocation>
        <location evidence="2">Cell inner membrane</location>
        <topology evidence="2">Peripheral membrane protein</topology>
        <orientation evidence="2">Cytoplasmic side</orientation>
    </subcellularLocation>
    <subcellularLocation>
        <location evidence="1">Cytoplasm</location>
    </subcellularLocation>
</comment>
<dbReference type="GO" id="GO:0005737">
    <property type="term" value="C:cytoplasm"/>
    <property type="evidence" value="ECO:0007669"/>
    <property type="project" value="UniProtKB-SubCell"/>
</dbReference>
<dbReference type="Proteomes" id="UP000006558">
    <property type="component" value="Chromosome"/>
</dbReference>
<dbReference type="InterPro" id="IPR017871">
    <property type="entry name" value="ABC_transporter-like_CS"/>
</dbReference>
<dbReference type="NCBIfam" id="TIGR04406">
    <property type="entry name" value="LPS_export_lptB"/>
    <property type="match status" value="1"/>
</dbReference>
<evidence type="ECO:0000256" key="7">
    <source>
        <dbReference type="ARBA" id="ARBA00022490"/>
    </source>
</evidence>
<keyword evidence="6" id="KW-1003">Cell membrane</keyword>
<evidence type="ECO:0000256" key="1">
    <source>
        <dbReference type="ARBA" id="ARBA00004496"/>
    </source>
</evidence>
<dbReference type="PANTHER" id="PTHR45772">
    <property type="entry name" value="CONSERVED COMPONENT OF ABC TRANSPORTER FOR NATURAL AMINO ACIDS-RELATED"/>
    <property type="match status" value="1"/>
</dbReference>
<dbReference type="PROSITE" id="PS00211">
    <property type="entry name" value="ABC_TRANSPORTER_1"/>
    <property type="match status" value="1"/>
</dbReference>
<accession>A5INC9</accession>
<evidence type="ECO:0000313" key="17">
    <source>
        <dbReference type="Proteomes" id="UP000006558"/>
    </source>
</evidence>
<keyword evidence="5" id="KW-0813">Transport</keyword>
<keyword evidence="8" id="KW-0997">Cell inner membrane</keyword>
<evidence type="ECO:0000256" key="3">
    <source>
        <dbReference type="ARBA" id="ARBA00010865"/>
    </source>
</evidence>